<sequence length="301" mass="33355">MARVKDSCGEYESTDRVEATEADEIPPSVEEAAEIPQRDEEGAELLTTEEVAGKIQPTNGVATDCDAADLSHSNAVEGDSIEDFSDPNADSCDEKEEATNTDVQHDDAANEDISSILEPDMDERNMLSRVVEKHVDDGIGYIDPIVDSWRERLIVEKKKIFCRSLYQADIDEEVAGKIQPTNGVATDCDAADLSHSNAVEGDSIEDLSDPNADSCDEKEEATNTDVQHDDAANEDISCILEPDMDERNMLSRVVEKHVDDGIGYIDPIVDSWRERLIEEKKKFFCRSLYQADIDGSYGERI</sequence>
<organism evidence="3 4">
    <name type="scientific">Arabidopsis thaliana</name>
    <name type="common">Mouse-ear cress</name>
    <dbReference type="NCBI Taxonomy" id="3702"/>
    <lineage>
        <taxon>Eukaryota</taxon>
        <taxon>Viridiplantae</taxon>
        <taxon>Streptophyta</taxon>
        <taxon>Embryophyta</taxon>
        <taxon>Tracheophyta</taxon>
        <taxon>Spermatophyta</taxon>
        <taxon>Magnoliopsida</taxon>
        <taxon>eudicotyledons</taxon>
        <taxon>Gunneridae</taxon>
        <taxon>Pentapetalae</taxon>
        <taxon>rosids</taxon>
        <taxon>malvids</taxon>
        <taxon>Brassicales</taxon>
        <taxon>Brassicaceae</taxon>
        <taxon>Camelineae</taxon>
        <taxon>Arabidopsis</taxon>
    </lineage>
</organism>
<protein>
    <submittedName>
        <fullName evidence="3">(thale cress) hypothetical protein</fullName>
    </submittedName>
</protein>
<feature type="domain" description="DUF287" evidence="2">
    <location>
        <begin position="236"/>
        <end position="289"/>
    </location>
</feature>
<dbReference type="AlphaFoldDB" id="A0A7G2ESY4"/>
<dbReference type="Proteomes" id="UP000516314">
    <property type="component" value="Chromosome 3"/>
</dbReference>
<name>A0A7G2ESY4_ARATH</name>
<feature type="compositionally biased region" description="Basic and acidic residues" evidence="1">
    <location>
        <begin position="1"/>
        <end position="19"/>
    </location>
</feature>
<feature type="region of interest" description="Disordered" evidence="1">
    <location>
        <begin position="199"/>
        <end position="226"/>
    </location>
</feature>
<feature type="region of interest" description="Disordered" evidence="1">
    <location>
        <begin position="1"/>
        <end position="109"/>
    </location>
</feature>
<evidence type="ECO:0000313" key="3">
    <source>
        <dbReference type="EMBL" id="CAD5324478.1"/>
    </source>
</evidence>
<dbReference type="EMBL" id="LR881468">
    <property type="protein sequence ID" value="CAD5324478.1"/>
    <property type="molecule type" value="Genomic_DNA"/>
</dbReference>
<evidence type="ECO:0000256" key="1">
    <source>
        <dbReference type="SAM" id="MobiDB-lite"/>
    </source>
</evidence>
<evidence type="ECO:0000313" key="4">
    <source>
        <dbReference type="Proteomes" id="UP000516314"/>
    </source>
</evidence>
<dbReference type="Pfam" id="PF03384">
    <property type="entry name" value="DUF287"/>
    <property type="match status" value="2"/>
</dbReference>
<feature type="compositionally biased region" description="Acidic residues" evidence="1">
    <location>
        <begin position="202"/>
        <end position="219"/>
    </location>
</feature>
<evidence type="ECO:0000259" key="2">
    <source>
        <dbReference type="Pfam" id="PF03384"/>
    </source>
</evidence>
<feature type="domain" description="DUF287" evidence="2">
    <location>
        <begin position="113"/>
        <end position="166"/>
    </location>
</feature>
<dbReference type="InterPro" id="IPR005048">
    <property type="entry name" value="DUF287"/>
</dbReference>
<accession>A0A7G2ESY4</accession>
<feature type="compositionally biased region" description="Acidic residues" evidence="1">
    <location>
        <begin position="79"/>
        <end position="96"/>
    </location>
</feature>
<reference evidence="3 4" key="1">
    <citation type="submission" date="2020-09" db="EMBL/GenBank/DDBJ databases">
        <authorList>
            <person name="Ashkenazy H."/>
        </authorList>
    </citation>
    <scope>NUCLEOTIDE SEQUENCE [LARGE SCALE GENOMIC DNA]</scope>
    <source>
        <strain evidence="4">cv. Cdm-0</strain>
    </source>
</reference>
<gene>
    <name evidence="3" type="ORF">AT9943_LOCUS12370</name>
</gene>
<proteinExistence type="predicted"/>